<name>I7JV13_9LACO</name>
<dbReference type="eggNOG" id="ENOG50309KB">
    <property type="taxonomic scope" value="Bacteria"/>
</dbReference>
<reference evidence="1 2" key="1">
    <citation type="submission" date="2012-06" db="EMBL/GenBank/DDBJ databases">
        <title>Draft Genome Sequence of Lactobacillus hominis Strain CRBIP 24.179T, isolated from human intestine.</title>
        <authorList>
            <person name="Cousin S."/>
            <person name="Ma L."/>
            <person name="Bizet C."/>
            <person name="Loux V."/>
            <person name="Bouchier C."/>
            <person name="Clermont D."/>
            <person name="Creno S."/>
        </authorList>
    </citation>
    <scope>NUCLEOTIDE SEQUENCE [LARGE SCALE GENOMIC DNA]</scope>
    <source>
        <strain evidence="2">CRBIP 24.179T</strain>
    </source>
</reference>
<keyword evidence="2" id="KW-1185">Reference proteome</keyword>
<dbReference type="EMBL" id="CAKE01000013">
    <property type="protein sequence ID" value="CCI82036.1"/>
    <property type="molecule type" value="Genomic_DNA"/>
</dbReference>
<proteinExistence type="predicted"/>
<protein>
    <submittedName>
        <fullName evidence="1">Uncharacterized protein</fullName>
    </submittedName>
</protein>
<dbReference type="RefSeq" id="WP_008471001.1">
    <property type="nucleotide sequence ID" value="NZ_AYZP01000015.1"/>
</dbReference>
<evidence type="ECO:0000313" key="2">
    <source>
        <dbReference type="Proteomes" id="UP000009320"/>
    </source>
</evidence>
<dbReference type="Proteomes" id="UP000009320">
    <property type="component" value="Unassembled WGS sequence"/>
</dbReference>
<gene>
    <name evidence="1" type="ORF">BN55_01665</name>
</gene>
<dbReference type="AlphaFoldDB" id="I7JV13"/>
<dbReference type="STRING" id="1423758.FC41_GL000660"/>
<accession>I7JV13</accession>
<dbReference type="PATRIC" id="fig|1423758.3.peg.666"/>
<organism evidence="1 2">
    <name type="scientific">Lactobacillus hominis DSM 23910 = CRBIP 24.179</name>
    <dbReference type="NCBI Taxonomy" id="1423758"/>
    <lineage>
        <taxon>Bacteria</taxon>
        <taxon>Bacillati</taxon>
        <taxon>Bacillota</taxon>
        <taxon>Bacilli</taxon>
        <taxon>Lactobacillales</taxon>
        <taxon>Lactobacillaceae</taxon>
        <taxon>Lactobacillus</taxon>
    </lineage>
</organism>
<comment type="caution">
    <text evidence="1">The sequence shown here is derived from an EMBL/GenBank/DDBJ whole genome shotgun (WGS) entry which is preliminary data.</text>
</comment>
<evidence type="ECO:0000313" key="1">
    <source>
        <dbReference type="EMBL" id="CCI82036.1"/>
    </source>
</evidence>
<dbReference type="GeneID" id="82847259"/>
<sequence>MTEDLNIGIVLQYRIDTNFNIKGSIDADKLVRQARDCGFRGVSVSVADKEQEKMVEDACQKYSIKFCQKRPAIVLGGPDILAKLIAARLDKQNIYFEIDLTQDGTIKDSQLEDLELLRKWVDRFGHAYYEMRPDKTIKTDANAHVFKNELAEYQIYVFIHQPLPEKIELTNLPHIEKAMWIDTRKDLDFSQKDDKVTINLKRDDEDEKFTIYGLRLQAHRPEDDMGPTKF</sequence>